<dbReference type="Gene3D" id="2.160.20.120">
    <property type="match status" value="1"/>
</dbReference>
<feature type="domain" description="Putative auto-transporter adhesin head GIN" evidence="1">
    <location>
        <begin position="41"/>
        <end position="180"/>
    </location>
</feature>
<evidence type="ECO:0000313" key="2">
    <source>
        <dbReference type="EMBL" id="WCO02606.1"/>
    </source>
</evidence>
<proteinExistence type="predicted"/>
<gene>
    <name evidence="2" type="ORF">MUN68_003710</name>
</gene>
<organism evidence="2 3">
    <name type="scientific">Psychroserpens ponticola</name>
    <dbReference type="NCBI Taxonomy" id="2932268"/>
    <lineage>
        <taxon>Bacteria</taxon>
        <taxon>Pseudomonadati</taxon>
        <taxon>Bacteroidota</taxon>
        <taxon>Flavobacteriia</taxon>
        <taxon>Flavobacteriales</taxon>
        <taxon>Flavobacteriaceae</taxon>
        <taxon>Psychroserpens</taxon>
    </lineage>
</organism>
<dbReference type="EMBL" id="CP116221">
    <property type="protein sequence ID" value="WCO02606.1"/>
    <property type="molecule type" value="Genomic_DNA"/>
</dbReference>
<dbReference type="RefSeq" id="WP_249995373.1">
    <property type="nucleotide sequence ID" value="NZ_CP116221.1"/>
</dbReference>
<protein>
    <submittedName>
        <fullName evidence="2">DUF2807 domain-containing protein</fullName>
    </submittedName>
</protein>
<dbReference type="Proteomes" id="UP001202717">
    <property type="component" value="Chromosome"/>
</dbReference>
<name>A0ABY7RZM7_9FLAO</name>
<evidence type="ECO:0000259" key="1">
    <source>
        <dbReference type="Pfam" id="PF10988"/>
    </source>
</evidence>
<dbReference type="InterPro" id="IPR021255">
    <property type="entry name" value="DUF2807"/>
</dbReference>
<sequence length="278" mass="31407">MKKITLFLLITLGYSLVGYYQDDDKVKGDRNVTIKQTYVDNFNTIIVGEDFEVELFYNSKPSVEIETDDNLHEYIAIEVIDSILTFKTTKEIRSKKKMAIKVNYSNGFSHIKTRENAEIRSLTSLELDNASLKTSGSSRAYLNIKANSFNFTSLDKAKVKLNVNANTTRIELSDQCKLDALINSKETKVDLYQRANIDIEGTTDNLLLVSDNNAQFNGKNFTAKTCTATCEFATNAYLEVTESIIIEASGSSEIYLFANPKITINRFTETVKLQKKEK</sequence>
<reference evidence="2 3" key="1">
    <citation type="submission" date="2023-01" db="EMBL/GenBank/DDBJ databases">
        <title>Psychroserpens ponticola sp. nov., isolated from seawater.</title>
        <authorList>
            <person name="Kristyanto S."/>
            <person name="Jung J."/>
            <person name="Kim J.M."/>
            <person name="Jeon C.O."/>
        </authorList>
    </citation>
    <scope>NUCLEOTIDE SEQUENCE [LARGE SCALE GENOMIC DNA]</scope>
    <source>
        <strain evidence="2 3">MSW6</strain>
    </source>
</reference>
<accession>A0ABY7RZM7</accession>
<dbReference type="Pfam" id="PF10988">
    <property type="entry name" value="DUF2807"/>
    <property type="match status" value="1"/>
</dbReference>
<evidence type="ECO:0000313" key="3">
    <source>
        <dbReference type="Proteomes" id="UP001202717"/>
    </source>
</evidence>
<keyword evidence="3" id="KW-1185">Reference proteome</keyword>